<dbReference type="AlphaFoldDB" id="A0AAN2CA11"/>
<dbReference type="KEGG" id="vab:WPS_24160"/>
<dbReference type="SUPFAM" id="SSF53474">
    <property type="entry name" value="alpha/beta-Hydrolases"/>
    <property type="match status" value="1"/>
</dbReference>
<protein>
    <submittedName>
        <fullName evidence="3">Esterase</fullName>
    </submittedName>
</protein>
<name>A0AAN2CA11_UNVUL</name>
<keyword evidence="1" id="KW-0378">Hydrolase</keyword>
<organism evidence="3 4">
    <name type="scientific">Vulcanimicrobium alpinum</name>
    <dbReference type="NCBI Taxonomy" id="3016050"/>
    <lineage>
        <taxon>Bacteria</taxon>
        <taxon>Bacillati</taxon>
        <taxon>Vulcanimicrobiota</taxon>
        <taxon>Vulcanimicrobiia</taxon>
        <taxon>Vulcanimicrobiales</taxon>
        <taxon>Vulcanimicrobiaceae</taxon>
        <taxon>Vulcanimicrobium</taxon>
    </lineage>
</organism>
<dbReference type="PANTHER" id="PTHR48081:SF33">
    <property type="entry name" value="KYNURENINE FORMAMIDASE"/>
    <property type="match status" value="1"/>
</dbReference>
<dbReference type="Gene3D" id="3.40.50.1820">
    <property type="entry name" value="alpha/beta hydrolase"/>
    <property type="match status" value="1"/>
</dbReference>
<dbReference type="InterPro" id="IPR049492">
    <property type="entry name" value="BD-FAE-like_dom"/>
</dbReference>
<sequence length="264" mass="28562">MAIDPYDAAAAARDLPATFARWRAWSDETRAELAHERDVRYGSSADETLDVFVPRRGAPLVVYFHGGYWRRLHKDDVTFIARGLAPHGVATALVNYGLAPAVPLEEITAQAQRAAAFLRERASDYGFAAESIVVAGHSAGGHLAAMCAVDAPVRALATISGLHELRAVARSHVNEWLQLDDERARRLSPVAFPPAAPCTIAAIVGQRESDAFKGQARAIVDAWTPYGCDGAYVESAGDDHYEVCDRLNDPYDPLTIRIANLALG</sequence>
<feature type="domain" description="BD-FAE-like" evidence="2">
    <location>
        <begin position="49"/>
        <end position="155"/>
    </location>
</feature>
<dbReference type="Pfam" id="PF20434">
    <property type="entry name" value="BD-FAE"/>
    <property type="match status" value="1"/>
</dbReference>
<accession>A0AAN2CA11</accession>
<dbReference type="InterPro" id="IPR029058">
    <property type="entry name" value="AB_hydrolase_fold"/>
</dbReference>
<evidence type="ECO:0000313" key="4">
    <source>
        <dbReference type="Proteomes" id="UP001317532"/>
    </source>
</evidence>
<evidence type="ECO:0000313" key="3">
    <source>
        <dbReference type="EMBL" id="BDE07140.1"/>
    </source>
</evidence>
<gene>
    <name evidence="3" type="ORF">WPS_24160</name>
</gene>
<dbReference type="PANTHER" id="PTHR48081">
    <property type="entry name" value="AB HYDROLASE SUPERFAMILY PROTEIN C4A8.06C"/>
    <property type="match status" value="1"/>
</dbReference>
<reference evidence="3 4" key="1">
    <citation type="journal article" date="2022" name="ISME Commun">
        <title>Vulcanimicrobium alpinus gen. nov. sp. nov., the first cultivated representative of the candidate phylum 'Eremiobacterota', is a metabolically versatile aerobic anoxygenic phototroph.</title>
        <authorList>
            <person name="Yabe S."/>
            <person name="Muto K."/>
            <person name="Abe K."/>
            <person name="Yokota A."/>
            <person name="Staudigel H."/>
            <person name="Tebo B.M."/>
        </authorList>
    </citation>
    <scope>NUCLEOTIDE SEQUENCE [LARGE SCALE GENOMIC DNA]</scope>
    <source>
        <strain evidence="3 4">WC8-2</strain>
    </source>
</reference>
<dbReference type="InterPro" id="IPR050300">
    <property type="entry name" value="GDXG_lipolytic_enzyme"/>
</dbReference>
<evidence type="ECO:0000259" key="2">
    <source>
        <dbReference type="Pfam" id="PF20434"/>
    </source>
</evidence>
<proteinExistence type="predicted"/>
<dbReference type="GO" id="GO:0016787">
    <property type="term" value="F:hydrolase activity"/>
    <property type="evidence" value="ECO:0007669"/>
    <property type="project" value="UniProtKB-KW"/>
</dbReference>
<dbReference type="EMBL" id="AP025523">
    <property type="protein sequence ID" value="BDE07140.1"/>
    <property type="molecule type" value="Genomic_DNA"/>
</dbReference>
<dbReference type="Proteomes" id="UP001317532">
    <property type="component" value="Chromosome"/>
</dbReference>
<keyword evidence="4" id="KW-1185">Reference proteome</keyword>
<dbReference type="RefSeq" id="WP_317994752.1">
    <property type="nucleotide sequence ID" value="NZ_AP025523.1"/>
</dbReference>
<evidence type="ECO:0000256" key="1">
    <source>
        <dbReference type="ARBA" id="ARBA00022801"/>
    </source>
</evidence>